<reference evidence="2" key="1">
    <citation type="journal article" date="2011" name="J. Bacteriol.">
        <title>Genome sequences of eight morphologically diverse alphaproteobacteria.</title>
        <authorList>
            <consortium name="US DOE Joint Genome Institute"/>
            <person name="Brown P.J."/>
            <person name="Kysela D.T."/>
            <person name="Buechlein A."/>
            <person name="Hemmerich C."/>
            <person name="Brun Y.V."/>
        </authorList>
    </citation>
    <scope>NUCLEOTIDE SEQUENCE [LARGE SCALE GENOMIC DNA]</scope>
    <source>
        <strain evidence="2">ATCC 49814 / DSM 5838 / IFAM 1418</strain>
        <plasmid evidence="2">pHbal01</plasmid>
    </source>
</reference>
<dbReference type="Gene3D" id="3.40.50.2000">
    <property type="entry name" value="Glycogen Phosphorylase B"/>
    <property type="match status" value="1"/>
</dbReference>
<dbReference type="SUPFAM" id="SSF53756">
    <property type="entry name" value="UDP-Glycosyltransferase/glycogen phosphorylase"/>
    <property type="match status" value="1"/>
</dbReference>
<gene>
    <name evidence="1" type="ordered locus">Hbal_3156</name>
</gene>
<dbReference type="OrthoDB" id="7816590at2"/>
<keyword evidence="1" id="KW-0614">Plasmid</keyword>
<proteinExistence type="predicted"/>
<sequence>MRRRNRSIKKPIVAVLLDAHLKGYPTACGYIRLILPLTQSAVLNEFDVRFVSLDALSELKPDIVIVQRLAISTQEDVSYLISFCRKSNTPMVYELDDDITSLDSEHSEYDHYKKMSVFVRALCEAADEVWVSTNELLTRLQALNPNILKIANELDDRIWKSSNTSIEELTDAEETAPLLNVLYMGSATHGGDFFSLLYPSFEKLRSEYGNRVELSLIGVLPDEDLVDGINSIEIPYGVGSSYPAFVSWLQGLKGYNVGVAPLVSNTFNQSKSHIKWLEYSGMGLVTLASNCGEYGESIETGVTGILCENNELGIYKALCGFLEKPEQLSKLQTSTQGFLENHLNNLDGHSKRLLQMQKLLKENSNSRHSEENLYSQYSDRWKAN</sequence>
<dbReference type="Proteomes" id="UP000002745">
    <property type="component" value="Plasmid pHbal01"/>
</dbReference>
<dbReference type="KEGG" id="hba:Hbal_3156"/>
<accession>C6XRY2</accession>
<dbReference type="EMBL" id="CP001679">
    <property type="protein sequence ID" value="ACT60823.1"/>
    <property type="molecule type" value="Genomic_DNA"/>
</dbReference>
<protein>
    <recommendedName>
        <fullName evidence="3">Glycosyl transferase group 1</fullName>
    </recommendedName>
</protein>
<organism evidence="1 2">
    <name type="scientific">Hirschia baltica (strain ATCC 49814 / DSM 5838 / IFAM 1418)</name>
    <dbReference type="NCBI Taxonomy" id="582402"/>
    <lineage>
        <taxon>Bacteria</taxon>
        <taxon>Pseudomonadati</taxon>
        <taxon>Pseudomonadota</taxon>
        <taxon>Alphaproteobacteria</taxon>
        <taxon>Hyphomonadales</taxon>
        <taxon>Hyphomonadaceae</taxon>
        <taxon>Hirschia</taxon>
    </lineage>
</organism>
<evidence type="ECO:0000313" key="2">
    <source>
        <dbReference type="Proteomes" id="UP000002745"/>
    </source>
</evidence>
<keyword evidence="2" id="KW-1185">Reference proteome</keyword>
<name>C6XRY2_HIRBI</name>
<dbReference type="AlphaFoldDB" id="C6XRY2"/>
<evidence type="ECO:0000313" key="1">
    <source>
        <dbReference type="EMBL" id="ACT60823.1"/>
    </source>
</evidence>
<dbReference type="HOGENOM" id="CLU_719183_0_0_5"/>
<dbReference type="eggNOG" id="COG0438">
    <property type="taxonomic scope" value="Bacteria"/>
</dbReference>
<geneLocation type="plasmid" evidence="1 2">
    <name>pHbal01</name>
</geneLocation>
<evidence type="ECO:0008006" key="3">
    <source>
        <dbReference type="Google" id="ProtNLM"/>
    </source>
</evidence>